<feature type="signal peptide" evidence="1">
    <location>
        <begin position="1"/>
        <end position="22"/>
    </location>
</feature>
<gene>
    <name evidence="3" type="ORF">ACFSUF_19690</name>
</gene>
<dbReference type="Pfam" id="PF07833">
    <property type="entry name" value="Cu_amine_oxidN1"/>
    <property type="match status" value="1"/>
</dbReference>
<dbReference type="InterPro" id="IPR012854">
    <property type="entry name" value="Cu_amine_oxidase-like_N"/>
</dbReference>
<protein>
    <submittedName>
        <fullName evidence="3">Stalk domain-containing protein</fullName>
    </submittedName>
</protein>
<name>A0ABW5PJ24_9BACL</name>
<comment type="caution">
    <text evidence="3">The sequence shown here is derived from an EMBL/GenBank/DDBJ whole genome shotgun (WGS) entry which is preliminary data.</text>
</comment>
<dbReference type="EMBL" id="JBHUME010000013">
    <property type="protein sequence ID" value="MFD2614638.1"/>
    <property type="molecule type" value="Genomic_DNA"/>
</dbReference>
<dbReference type="RefSeq" id="WP_377605704.1">
    <property type="nucleotide sequence ID" value="NZ_JBHUME010000013.1"/>
</dbReference>
<keyword evidence="1" id="KW-0732">Signal</keyword>
<feature type="chain" id="PRO_5045340407" evidence="1">
    <location>
        <begin position="23"/>
        <end position="193"/>
    </location>
</feature>
<evidence type="ECO:0000313" key="3">
    <source>
        <dbReference type="EMBL" id="MFD2614638.1"/>
    </source>
</evidence>
<organism evidence="3 4">
    <name type="scientific">Paenibacillus gansuensis</name>
    <dbReference type="NCBI Taxonomy" id="306542"/>
    <lineage>
        <taxon>Bacteria</taxon>
        <taxon>Bacillati</taxon>
        <taxon>Bacillota</taxon>
        <taxon>Bacilli</taxon>
        <taxon>Bacillales</taxon>
        <taxon>Paenibacillaceae</taxon>
        <taxon>Paenibacillus</taxon>
    </lineage>
</organism>
<evidence type="ECO:0000313" key="4">
    <source>
        <dbReference type="Proteomes" id="UP001597541"/>
    </source>
</evidence>
<sequence length="193" mass="21821">MNKFLLGMITGVMLFVSTSAFASTSLQKVQAYINKQISVKVNGNSLAVEPILYNNTTYLPIRKIAEATNSQVNMKGKVIELNSISNEHKENQTSINDPSPSPTVPRFIKIPNYYKESQMDALKIDNRTYVHIADGARHYELFDRINYDKNKKVIAFDKSEVKIIVDDEYTSTSKAFLYQGVVYVDESSFGTIE</sequence>
<proteinExistence type="predicted"/>
<feature type="domain" description="Copper amine oxidase-like N-terminal" evidence="2">
    <location>
        <begin position="41"/>
        <end position="76"/>
    </location>
</feature>
<evidence type="ECO:0000256" key="1">
    <source>
        <dbReference type="SAM" id="SignalP"/>
    </source>
</evidence>
<keyword evidence="4" id="KW-1185">Reference proteome</keyword>
<accession>A0ABW5PJ24</accession>
<dbReference type="Proteomes" id="UP001597541">
    <property type="component" value="Unassembled WGS sequence"/>
</dbReference>
<evidence type="ECO:0000259" key="2">
    <source>
        <dbReference type="Pfam" id="PF07833"/>
    </source>
</evidence>
<reference evidence="4" key="1">
    <citation type="journal article" date="2019" name="Int. J. Syst. Evol. Microbiol.">
        <title>The Global Catalogue of Microorganisms (GCM) 10K type strain sequencing project: providing services to taxonomists for standard genome sequencing and annotation.</title>
        <authorList>
            <consortium name="The Broad Institute Genomics Platform"/>
            <consortium name="The Broad Institute Genome Sequencing Center for Infectious Disease"/>
            <person name="Wu L."/>
            <person name="Ma J."/>
        </authorList>
    </citation>
    <scope>NUCLEOTIDE SEQUENCE [LARGE SCALE GENOMIC DNA]</scope>
    <source>
        <strain evidence="4">KCTC 3950</strain>
    </source>
</reference>